<organism evidence="2 3">
    <name type="scientific">Pseudonocardia nematodicida</name>
    <dbReference type="NCBI Taxonomy" id="1206997"/>
    <lineage>
        <taxon>Bacteria</taxon>
        <taxon>Bacillati</taxon>
        <taxon>Actinomycetota</taxon>
        <taxon>Actinomycetes</taxon>
        <taxon>Pseudonocardiales</taxon>
        <taxon>Pseudonocardiaceae</taxon>
        <taxon>Pseudonocardia</taxon>
    </lineage>
</organism>
<comment type="caution">
    <text evidence="2">The sequence shown here is derived from an EMBL/GenBank/DDBJ whole genome shotgun (WGS) entry which is preliminary data.</text>
</comment>
<feature type="transmembrane region" description="Helical" evidence="1">
    <location>
        <begin position="78"/>
        <end position="106"/>
    </location>
</feature>
<evidence type="ECO:0000256" key="1">
    <source>
        <dbReference type="SAM" id="Phobius"/>
    </source>
</evidence>
<protein>
    <recommendedName>
        <fullName evidence="4">DUF4190 domain-containing protein</fullName>
    </recommendedName>
</protein>
<reference evidence="2 3" key="1">
    <citation type="submission" date="2024-03" db="EMBL/GenBank/DDBJ databases">
        <title>Draft genome sequence of Pseudonocardia nematodicida JCM 31783.</title>
        <authorList>
            <person name="Butdee W."/>
            <person name="Duangmal K."/>
        </authorList>
    </citation>
    <scope>NUCLEOTIDE SEQUENCE [LARGE SCALE GENOMIC DNA]</scope>
    <source>
        <strain evidence="2 3">JCM 31783</strain>
    </source>
</reference>
<proteinExistence type="predicted"/>
<evidence type="ECO:0000313" key="3">
    <source>
        <dbReference type="Proteomes" id="UP001494902"/>
    </source>
</evidence>
<accession>A0ABV1K4Z6</accession>
<feature type="transmembrane region" description="Helical" evidence="1">
    <location>
        <begin position="20"/>
        <end position="38"/>
    </location>
</feature>
<sequence length="139" mass="13262">MNRADARAAPRQRGPGTASVACGALGLLSVVAAVVLAVRSAPDMVGLALVSVGLVLALAGLVVGTIGAVHERPRGGRLAVSGAGLSVVGLAGGLVWTAVFVLTAVAGPAPAGLGPSVHLVPPAVSALPTCPGSTCSGDF</sequence>
<dbReference type="Proteomes" id="UP001494902">
    <property type="component" value="Unassembled WGS sequence"/>
</dbReference>
<evidence type="ECO:0008006" key="4">
    <source>
        <dbReference type="Google" id="ProtNLM"/>
    </source>
</evidence>
<gene>
    <name evidence="2" type="ORF">WIS52_00290</name>
</gene>
<evidence type="ECO:0000313" key="2">
    <source>
        <dbReference type="EMBL" id="MEQ3548893.1"/>
    </source>
</evidence>
<dbReference type="EMBL" id="JBEDNQ010000001">
    <property type="protein sequence ID" value="MEQ3548893.1"/>
    <property type="molecule type" value="Genomic_DNA"/>
</dbReference>
<keyword evidence="1" id="KW-0472">Membrane</keyword>
<keyword evidence="1" id="KW-0812">Transmembrane</keyword>
<name>A0ABV1K4Z6_9PSEU</name>
<keyword evidence="1" id="KW-1133">Transmembrane helix</keyword>
<dbReference type="RefSeq" id="WP_349295988.1">
    <property type="nucleotide sequence ID" value="NZ_JBEDNQ010000001.1"/>
</dbReference>
<feature type="transmembrane region" description="Helical" evidence="1">
    <location>
        <begin position="44"/>
        <end position="66"/>
    </location>
</feature>
<keyword evidence="3" id="KW-1185">Reference proteome</keyword>